<evidence type="ECO:0000256" key="2">
    <source>
        <dbReference type="ARBA" id="ARBA00005342"/>
    </source>
</evidence>
<keyword evidence="9 11" id="KW-0472">Membrane</keyword>
<keyword evidence="3" id="KW-0813">Transport</keyword>
<dbReference type="InterPro" id="IPR001204">
    <property type="entry name" value="Phos_transporter"/>
</dbReference>
<evidence type="ECO:0000256" key="6">
    <source>
        <dbReference type="ARBA" id="ARBA00022692"/>
    </source>
</evidence>
<dbReference type="EMBL" id="LR134190">
    <property type="protein sequence ID" value="VEB52610.1"/>
    <property type="molecule type" value="Genomic_DNA"/>
</dbReference>
<evidence type="ECO:0000256" key="10">
    <source>
        <dbReference type="ARBA" id="ARBA00047348"/>
    </source>
</evidence>
<evidence type="ECO:0000256" key="4">
    <source>
        <dbReference type="ARBA" id="ARBA00022475"/>
    </source>
</evidence>
<dbReference type="Pfam" id="PF01384">
    <property type="entry name" value="PHO4"/>
    <property type="match status" value="1"/>
</dbReference>
<name>A0A447TSZ2_SALET</name>
<dbReference type="GO" id="GO:0035435">
    <property type="term" value="P:phosphate ion transmembrane transport"/>
    <property type="evidence" value="ECO:0007669"/>
    <property type="project" value="TreeGrafter"/>
</dbReference>
<accession>A0A447TSZ2</accession>
<evidence type="ECO:0000256" key="1">
    <source>
        <dbReference type="ARBA" id="ARBA00004651"/>
    </source>
</evidence>
<dbReference type="AlphaFoldDB" id="A0A447TSZ2"/>
<gene>
    <name evidence="12" type="primary">pitA_1</name>
    <name evidence="12" type="ORF">NCTC6754_02313</name>
</gene>
<evidence type="ECO:0000256" key="3">
    <source>
        <dbReference type="ARBA" id="ARBA00022448"/>
    </source>
</evidence>
<evidence type="ECO:0000256" key="7">
    <source>
        <dbReference type="ARBA" id="ARBA00022847"/>
    </source>
</evidence>
<protein>
    <submittedName>
        <fullName evidence="12">Low-affinity inorganic phosphate transporter</fullName>
    </submittedName>
</protein>
<comment type="catalytic activity">
    <reaction evidence="10">
        <text>phosphate(in) + H(+)(in) = phosphate(out) + H(+)(out)</text>
        <dbReference type="Rhea" id="RHEA:29939"/>
        <dbReference type="ChEBI" id="CHEBI:15378"/>
        <dbReference type="ChEBI" id="CHEBI:43474"/>
    </reaction>
</comment>
<evidence type="ECO:0000256" key="5">
    <source>
        <dbReference type="ARBA" id="ARBA00022592"/>
    </source>
</evidence>
<evidence type="ECO:0000256" key="11">
    <source>
        <dbReference type="SAM" id="Phobius"/>
    </source>
</evidence>
<keyword evidence="5" id="KW-0592">Phosphate transport</keyword>
<dbReference type="GO" id="GO:0015293">
    <property type="term" value="F:symporter activity"/>
    <property type="evidence" value="ECO:0007669"/>
    <property type="project" value="UniProtKB-KW"/>
</dbReference>
<keyword evidence="4" id="KW-1003">Cell membrane</keyword>
<keyword evidence="6 11" id="KW-0812">Transmembrane</keyword>
<evidence type="ECO:0000256" key="8">
    <source>
        <dbReference type="ARBA" id="ARBA00022989"/>
    </source>
</evidence>
<dbReference type="PANTHER" id="PTHR11101:SF65">
    <property type="entry name" value="LOW-AFFINITY INORGANIC PHOSPHATE TRANSPORTER PITA-RELATED"/>
    <property type="match status" value="1"/>
</dbReference>
<dbReference type="PANTHER" id="PTHR11101">
    <property type="entry name" value="PHOSPHATE TRANSPORTER"/>
    <property type="match status" value="1"/>
</dbReference>
<comment type="subcellular location">
    <subcellularLocation>
        <location evidence="1">Cell membrane</location>
        <topology evidence="1">Multi-pass membrane protein</topology>
    </subcellularLocation>
</comment>
<keyword evidence="7" id="KW-0769">Symport</keyword>
<dbReference type="GO" id="GO:0005315">
    <property type="term" value="F:phosphate transmembrane transporter activity"/>
    <property type="evidence" value="ECO:0007669"/>
    <property type="project" value="InterPro"/>
</dbReference>
<sequence length="160" mass="17231">MLSTIEYAPVWIIMAVALALGIGTMIGWRRVATTIGEKIGKKGMTYAQGMSAQMTAAVSIGLASYTGMPVSTTHVLSSSVAGTMVVDGGGLQRKNRDQHSDGLGIYVTGGDYSFRRAVLAFPEDYLSQMDRIALSLIRPVRMKRHRPDRPLQAASSGRLI</sequence>
<organism evidence="12 13">
    <name type="scientific">Salmonella enterica I</name>
    <dbReference type="NCBI Taxonomy" id="59201"/>
    <lineage>
        <taxon>Bacteria</taxon>
        <taxon>Pseudomonadati</taxon>
        <taxon>Pseudomonadota</taxon>
        <taxon>Gammaproteobacteria</taxon>
        <taxon>Enterobacterales</taxon>
        <taxon>Enterobacteriaceae</taxon>
        <taxon>Salmonella</taxon>
    </lineage>
</organism>
<dbReference type="Proteomes" id="UP000269208">
    <property type="component" value="Chromosome"/>
</dbReference>
<proteinExistence type="inferred from homology"/>
<evidence type="ECO:0000313" key="13">
    <source>
        <dbReference type="Proteomes" id="UP000269208"/>
    </source>
</evidence>
<evidence type="ECO:0000313" key="12">
    <source>
        <dbReference type="EMBL" id="VEB52610.1"/>
    </source>
</evidence>
<keyword evidence="8 11" id="KW-1133">Transmembrane helix</keyword>
<comment type="similarity">
    <text evidence="2">Belongs to the inorganic phosphate transporter (PiT) (TC 2.A.20) family. Pit subfamily.</text>
</comment>
<reference evidence="12 13" key="1">
    <citation type="submission" date="2018-12" db="EMBL/GenBank/DDBJ databases">
        <authorList>
            <consortium name="Pathogen Informatics"/>
        </authorList>
    </citation>
    <scope>NUCLEOTIDE SEQUENCE [LARGE SCALE GENOMIC DNA]</scope>
    <source>
        <strain evidence="12 13">NCTC6754</strain>
    </source>
</reference>
<dbReference type="GO" id="GO:0005886">
    <property type="term" value="C:plasma membrane"/>
    <property type="evidence" value="ECO:0007669"/>
    <property type="project" value="UniProtKB-SubCell"/>
</dbReference>
<evidence type="ECO:0000256" key="9">
    <source>
        <dbReference type="ARBA" id="ARBA00023136"/>
    </source>
</evidence>
<feature type="transmembrane region" description="Helical" evidence="11">
    <location>
        <begin position="6"/>
        <end position="28"/>
    </location>
</feature>